<accession>A0A5C4N8W4</accession>
<feature type="transmembrane region" description="Helical" evidence="1">
    <location>
        <begin position="62"/>
        <end position="84"/>
    </location>
</feature>
<comment type="caution">
    <text evidence="2">The sequence shown here is derived from an EMBL/GenBank/DDBJ whole genome shotgun (WGS) entry which is preliminary data.</text>
</comment>
<evidence type="ECO:0008006" key="4">
    <source>
        <dbReference type="Google" id="ProtNLM"/>
    </source>
</evidence>
<name>A0A5C4N8W4_9RHOB</name>
<proteinExistence type="predicted"/>
<dbReference type="AlphaFoldDB" id="A0A5C4N8W4"/>
<organism evidence="2 3">
    <name type="scientific">Rubellimicrobium roseum</name>
    <dbReference type="NCBI Taxonomy" id="687525"/>
    <lineage>
        <taxon>Bacteria</taxon>
        <taxon>Pseudomonadati</taxon>
        <taxon>Pseudomonadota</taxon>
        <taxon>Alphaproteobacteria</taxon>
        <taxon>Rhodobacterales</taxon>
        <taxon>Roseobacteraceae</taxon>
        <taxon>Rubellimicrobium</taxon>
    </lineage>
</organism>
<dbReference type="EMBL" id="VDFV01000031">
    <property type="protein sequence ID" value="TNC66612.1"/>
    <property type="molecule type" value="Genomic_DNA"/>
</dbReference>
<evidence type="ECO:0000256" key="1">
    <source>
        <dbReference type="SAM" id="Phobius"/>
    </source>
</evidence>
<keyword evidence="1" id="KW-0812">Transmembrane</keyword>
<sequence>MTFPEALEATALAQHLRASRWAYPLVNAGHVAGLGLLVGAVVPMDLRLLHLVPGPEPAAVVAFLRPFAVAGLVMAGVFGGLLFATAATDYVQNGWFRLKMALLAAALVNAGLHVRLGAAGTRAGQAIAAVSLLLWPLVLLAGRMIGYS</sequence>
<evidence type="ECO:0000313" key="2">
    <source>
        <dbReference type="EMBL" id="TNC66612.1"/>
    </source>
</evidence>
<evidence type="ECO:0000313" key="3">
    <source>
        <dbReference type="Proteomes" id="UP000305709"/>
    </source>
</evidence>
<keyword evidence="1" id="KW-1133">Transmembrane helix</keyword>
<reference evidence="2 3" key="1">
    <citation type="submission" date="2019-06" db="EMBL/GenBank/DDBJ databases">
        <authorList>
            <person name="Jiang L."/>
        </authorList>
    </citation>
    <scope>NUCLEOTIDE SEQUENCE [LARGE SCALE GENOMIC DNA]</scope>
    <source>
        <strain evidence="2 3">YIM 48858</strain>
    </source>
</reference>
<dbReference type="RefSeq" id="WP_139082740.1">
    <property type="nucleotide sequence ID" value="NZ_VDFV01000031.1"/>
</dbReference>
<protein>
    <recommendedName>
        <fullName evidence="4">DUF2214 domain-containing protein</fullName>
    </recommendedName>
</protein>
<gene>
    <name evidence="2" type="ORF">FHG71_16170</name>
</gene>
<keyword evidence="1" id="KW-0472">Membrane</keyword>
<feature type="transmembrane region" description="Helical" evidence="1">
    <location>
        <begin position="21"/>
        <end position="42"/>
    </location>
</feature>
<feature type="transmembrane region" description="Helical" evidence="1">
    <location>
        <begin position="96"/>
        <end position="114"/>
    </location>
</feature>
<feature type="transmembrane region" description="Helical" evidence="1">
    <location>
        <begin position="126"/>
        <end position="146"/>
    </location>
</feature>
<keyword evidence="3" id="KW-1185">Reference proteome</keyword>
<dbReference type="Proteomes" id="UP000305709">
    <property type="component" value="Unassembled WGS sequence"/>
</dbReference>
<dbReference type="OrthoDB" id="118399at2"/>